<dbReference type="InterPro" id="IPR014717">
    <property type="entry name" value="Transl_elong_EF1B/ribsomal_bS6"/>
</dbReference>
<evidence type="ECO:0000313" key="7">
    <source>
        <dbReference type="Proteomes" id="UP000054826"/>
    </source>
</evidence>
<dbReference type="InterPro" id="IPR036219">
    <property type="entry name" value="eEF-1beta-like_sf"/>
</dbReference>
<dbReference type="GO" id="GO:0005085">
    <property type="term" value="F:guanyl-nucleotide exchange factor activity"/>
    <property type="evidence" value="ECO:0007669"/>
    <property type="project" value="TreeGrafter"/>
</dbReference>
<dbReference type="Pfam" id="PF10587">
    <property type="entry name" value="EF-1_beta_acid"/>
    <property type="match status" value="1"/>
</dbReference>
<feature type="domain" description="Elongation factor 1 beta central acidic region eukaryote" evidence="5">
    <location>
        <begin position="157"/>
        <end position="184"/>
    </location>
</feature>
<comment type="caution">
    <text evidence="6">The sequence shown here is derived from an EMBL/GenBank/DDBJ whole genome shotgun (WGS) entry which is preliminary data.</text>
</comment>
<feature type="domain" description="Translation elongation factor EF1B beta/delta subunit guanine nucleotide exchange" evidence="4">
    <location>
        <begin position="193"/>
        <end position="267"/>
    </location>
</feature>
<proteinExistence type="inferred from homology"/>
<dbReference type="PANTHER" id="PTHR11595">
    <property type="entry name" value="EF-HAND AND COILED-COIL DOMAIN-CONTAINING FAMILY MEMBER"/>
    <property type="match status" value="1"/>
</dbReference>
<dbReference type="PANTHER" id="PTHR11595:SF21">
    <property type="entry name" value="ELONGATION FACTOR 1-BETA"/>
    <property type="match status" value="1"/>
</dbReference>
<evidence type="ECO:0000256" key="2">
    <source>
        <dbReference type="ARBA" id="ARBA00022768"/>
    </source>
</evidence>
<dbReference type="AlphaFoldDB" id="A0A0V1KBT7"/>
<dbReference type="FunFam" id="3.30.70.60:FF:000001">
    <property type="entry name" value="Elongation factor 1-beta 1 like"/>
    <property type="match status" value="1"/>
</dbReference>
<accession>A0A0V1KBT7</accession>
<dbReference type="GO" id="GO:0005829">
    <property type="term" value="C:cytosol"/>
    <property type="evidence" value="ECO:0007669"/>
    <property type="project" value="TreeGrafter"/>
</dbReference>
<dbReference type="EMBL" id="JYDV01000005">
    <property type="protein sequence ID" value="KRZ44704.1"/>
    <property type="molecule type" value="Genomic_DNA"/>
</dbReference>
<dbReference type="SMART" id="SM01182">
    <property type="entry name" value="EF-1_beta_acid"/>
    <property type="match status" value="1"/>
</dbReference>
<dbReference type="CDD" id="cd00292">
    <property type="entry name" value="EF1B"/>
    <property type="match status" value="1"/>
</dbReference>
<dbReference type="Proteomes" id="UP000054826">
    <property type="component" value="Unassembled WGS sequence"/>
</dbReference>
<evidence type="ECO:0000313" key="6">
    <source>
        <dbReference type="EMBL" id="KRZ44704.1"/>
    </source>
</evidence>
<gene>
    <name evidence="6" type="primary">eef1b</name>
    <name evidence="6" type="ORF">T4C_10013</name>
</gene>
<name>A0A0V1KBT7_TRIPS</name>
<dbReference type="InterPro" id="IPR018940">
    <property type="entry name" value="EF-1_beta_acid_region_euk"/>
</dbReference>
<dbReference type="SUPFAM" id="SSF54984">
    <property type="entry name" value="eEF-1beta-like"/>
    <property type="match status" value="1"/>
</dbReference>
<dbReference type="GO" id="GO:0005853">
    <property type="term" value="C:eukaryotic translation elongation factor 1 complex"/>
    <property type="evidence" value="ECO:0007669"/>
    <property type="project" value="InterPro"/>
</dbReference>
<keyword evidence="2 6" id="KW-0251">Elongation factor</keyword>
<dbReference type="Pfam" id="PF00736">
    <property type="entry name" value="EF1_GNE"/>
    <property type="match status" value="1"/>
</dbReference>
<keyword evidence="3" id="KW-0648">Protein biosynthesis</keyword>
<dbReference type="InterPro" id="IPR049720">
    <property type="entry name" value="EF1B_bsu/dsu"/>
</dbReference>
<organism evidence="6 7">
    <name type="scientific">Trichinella pseudospiralis</name>
    <name type="common">Parasitic roundworm</name>
    <dbReference type="NCBI Taxonomy" id="6337"/>
    <lineage>
        <taxon>Eukaryota</taxon>
        <taxon>Metazoa</taxon>
        <taxon>Ecdysozoa</taxon>
        <taxon>Nematoda</taxon>
        <taxon>Enoplea</taxon>
        <taxon>Dorylaimia</taxon>
        <taxon>Trichinellida</taxon>
        <taxon>Trichinellidae</taxon>
        <taxon>Trichinella</taxon>
    </lineage>
</organism>
<dbReference type="SMART" id="SM00888">
    <property type="entry name" value="EF1_GNE"/>
    <property type="match status" value="1"/>
</dbReference>
<dbReference type="InterPro" id="IPR014038">
    <property type="entry name" value="EF1B_bsu/dsu_GNE"/>
</dbReference>
<sequence length="303" mass="35271">MNADRSSNILSAFTFYRIGYVLHLFGGIMDAKCLLEVYQHIWIDRNKCEATLISQKKDSVKKLQDNSSVNEMVKDIREWRKKMSNFVEAVKSYDVKLIEFDEILRRFNHFETVQAELLKRVENLELSFNEFLKSKRGESNAQSSAVEKVEDDESIDLFGSSDEEEDDEKQRIRQEVLKAYEAKKSKKPAAVAKSCVVLDVKPWSDETDMNELEKCVRSIKMDGLLWGESKFVPVGYGIKKLQIACVVHDEKVSIDLLSADIQNFAKWLFYFRCRAWTLPHSTKYELNNFTACWHNFDDMQIKA</sequence>
<dbReference type="GO" id="GO:0003746">
    <property type="term" value="F:translation elongation factor activity"/>
    <property type="evidence" value="ECO:0007669"/>
    <property type="project" value="UniProtKB-KW"/>
</dbReference>
<comment type="similarity">
    <text evidence="1">Belongs to the EF-1-beta/EF-1-delta family.</text>
</comment>
<evidence type="ECO:0000259" key="5">
    <source>
        <dbReference type="SMART" id="SM01182"/>
    </source>
</evidence>
<reference evidence="6 7" key="1">
    <citation type="submission" date="2015-01" db="EMBL/GenBank/DDBJ databases">
        <title>Evolution of Trichinella species and genotypes.</title>
        <authorList>
            <person name="Korhonen P.K."/>
            <person name="Edoardo P."/>
            <person name="Giuseppe L.R."/>
            <person name="Gasser R.B."/>
        </authorList>
    </citation>
    <scope>NUCLEOTIDE SEQUENCE [LARGE SCALE GENOMIC DNA]</scope>
    <source>
        <strain evidence="6">ISS176</strain>
    </source>
</reference>
<dbReference type="Gene3D" id="3.30.70.60">
    <property type="match status" value="1"/>
</dbReference>
<feature type="non-terminal residue" evidence="6">
    <location>
        <position position="303"/>
    </location>
</feature>
<evidence type="ECO:0000259" key="4">
    <source>
        <dbReference type="SMART" id="SM00888"/>
    </source>
</evidence>
<protein>
    <submittedName>
        <fullName evidence="6">Elongation factor 1-beta</fullName>
    </submittedName>
</protein>
<evidence type="ECO:0000256" key="3">
    <source>
        <dbReference type="ARBA" id="ARBA00022917"/>
    </source>
</evidence>
<evidence type="ECO:0000256" key="1">
    <source>
        <dbReference type="ARBA" id="ARBA00007411"/>
    </source>
</evidence>